<dbReference type="Pfam" id="PF24740">
    <property type="entry name" value="DUF7691"/>
    <property type="match status" value="1"/>
</dbReference>
<organism evidence="2">
    <name type="scientific">Streptomyces haneummycinicus</name>
    <dbReference type="NCBI Taxonomy" id="3074435"/>
    <lineage>
        <taxon>Bacteria</taxon>
        <taxon>Bacillati</taxon>
        <taxon>Actinomycetota</taxon>
        <taxon>Actinomycetes</taxon>
        <taxon>Kitasatosporales</taxon>
        <taxon>Streptomycetaceae</taxon>
        <taxon>Streptomyces</taxon>
    </lineage>
</organism>
<dbReference type="InterPro" id="IPR056108">
    <property type="entry name" value="DUF7691"/>
</dbReference>
<gene>
    <name evidence="2" type="ORF">SHKM778_91080</name>
</gene>
<evidence type="ECO:0000313" key="2">
    <source>
        <dbReference type="EMBL" id="BFO22720.1"/>
    </source>
</evidence>
<sequence length="71" mass="8153">MDGYPAVGHLPLDRAKPAADAYRAVLDRLNPDFSHEIGELADALDTEHREWEYATENISWYSQDTLFFQLV</sequence>
<accession>A0AAT9HYI7</accession>
<dbReference type="EMBL" id="AP035768">
    <property type="protein sequence ID" value="BFO22720.1"/>
    <property type="molecule type" value="Genomic_DNA"/>
</dbReference>
<name>A0AAT9HYI7_9ACTN</name>
<protein>
    <recommendedName>
        <fullName evidence="1">DUF7691 domain-containing protein</fullName>
    </recommendedName>
</protein>
<feature type="domain" description="DUF7691" evidence="1">
    <location>
        <begin position="2"/>
        <end position="68"/>
    </location>
</feature>
<reference evidence="2" key="2">
    <citation type="submission" date="2024-07" db="EMBL/GenBank/DDBJ databases">
        <title>Streptomyces haneummycinica sp. nov., a new antibiotic-producing actinobacterium isolated from marine sediment.</title>
        <authorList>
            <person name="Uemura M."/>
            <person name="Hamada M."/>
            <person name="Hirano S."/>
            <person name="Kobayashi K."/>
            <person name="Ohshiro T."/>
            <person name="Kobayashi T."/>
            <person name="Terahara T."/>
        </authorList>
    </citation>
    <scope>NUCLEOTIDE SEQUENCE</scope>
    <source>
        <strain evidence="2">KM77-8</strain>
    </source>
</reference>
<proteinExistence type="predicted"/>
<dbReference type="AlphaFoldDB" id="A0AAT9HYI7"/>
<evidence type="ECO:0000259" key="1">
    <source>
        <dbReference type="Pfam" id="PF24740"/>
    </source>
</evidence>
<reference evidence="2" key="1">
    <citation type="submission" date="2024-06" db="EMBL/GenBank/DDBJ databases">
        <authorList>
            <consortium name="consrtm"/>
            <person name="Uemura M."/>
            <person name="Terahara T."/>
        </authorList>
    </citation>
    <scope>NUCLEOTIDE SEQUENCE</scope>
    <source>
        <strain evidence="2">KM77-8</strain>
    </source>
</reference>